<evidence type="ECO:0000256" key="4">
    <source>
        <dbReference type="SAM" id="SignalP"/>
    </source>
</evidence>
<dbReference type="Pfam" id="PF07974">
    <property type="entry name" value="EGF_2"/>
    <property type="match status" value="1"/>
</dbReference>
<dbReference type="AlphaFoldDB" id="A0AA47NRG9"/>
<evidence type="ECO:0000313" key="7">
    <source>
        <dbReference type="Proteomes" id="UP001174136"/>
    </source>
</evidence>
<feature type="domain" description="EGF-like" evidence="5">
    <location>
        <begin position="38"/>
        <end position="73"/>
    </location>
</feature>
<dbReference type="PROSITE" id="PS50026">
    <property type="entry name" value="EGF_3"/>
    <property type="match status" value="1"/>
</dbReference>
<dbReference type="PROSITE" id="PS01186">
    <property type="entry name" value="EGF_2"/>
    <property type="match status" value="1"/>
</dbReference>
<evidence type="ECO:0000256" key="3">
    <source>
        <dbReference type="PROSITE-ProRule" id="PRU00076"/>
    </source>
</evidence>
<evidence type="ECO:0000256" key="1">
    <source>
        <dbReference type="ARBA" id="ARBA00022536"/>
    </source>
</evidence>
<feature type="disulfide bond" evidence="3">
    <location>
        <begin position="63"/>
        <end position="72"/>
    </location>
</feature>
<proteinExistence type="predicted"/>
<comment type="caution">
    <text evidence="6">The sequence shown here is derived from an EMBL/GenBank/DDBJ whole genome shotgun (WGS) entry which is preliminary data.</text>
</comment>
<name>A0AA47NRG9_MERPO</name>
<evidence type="ECO:0000313" key="6">
    <source>
        <dbReference type="EMBL" id="KAK0133702.1"/>
    </source>
</evidence>
<keyword evidence="4" id="KW-0732">Signal</keyword>
<dbReference type="Gene3D" id="2.170.300.10">
    <property type="entry name" value="Tie2 ligand-binding domain superfamily"/>
    <property type="match status" value="1"/>
</dbReference>
<keyword evidence="7" id="KW-1185">Reference proteome</keyword>
<evidence type="ECO:0000256" key="2">
    <source>
        <dbReference type="ARBA" id="ARBA00023157"/>
    </source>
</evidence>
<dbReference type="InterPro" id="IPR052108">
    <property type="entry name" value="MEGF/SIB"/>
</dbReference>
<accession>A0AA47NRG9</accession>
<dbReference type="Proteomes" id="UP001174136">
    <property type="component" value="Unassembled WGS sequence"/>
</dbReference>
<organism evidence="6 7">
    <name type="scientific">Merluccius polli</name>
    <name type="common">Benguela hake</name>
    <name type="synonym">Merluccius cadenati</name>
    <dbReference type="NCBI Taxonomy" id="89951"/>
    <lineage>
        <taxon>Eukaryota</taxon>
        <taxon>Metazoa</taxon>
        <taxon>Chordata</taxon>
        <taxon>Craniata</taxon>
        <taxon>Vertebrata</taxon>
        <taxon>Euteleostomi</taxon>
        <taxon>Actinopterygii</taxon>
        <taxon>Neopterygii</taxon>
        <taxon>Teleostei</taxon>
        <taxon>Neoteleostei</taxon>
        <taxon>Acanthomorphata</taxon>
        <taxon>Zeiogadaria</taxon>
        <taxon>Gadariae</taxon>
        <taxon>Gadiformes</taxon>
        <taxon>Gadoidei</taxon>
        <taxon>Merlucciidae</taxon>
        <taxon>Merluccius</taxon>
    </lineage>
</organism>
<dbReference type="InterPro" id="IPR000742">
    <property type="entry name" value="EGF"/>
</dbReference>
<reference evidence="6" key="1">
    <citation type="journal article" date="2023" name="Front. Mar. Sci.">
        <title>A new Merluccius polli reference genome to investigate the effects of global change in West African waters.</title>
        <authorList>
            <person name="Mateo J.L."/>
            <person name="Blanco-Fernandez C."/>
            <person name="Garcia-Vazquez E."/>
            <person name="Machado-Schiaffino G."/>
        </authorList>
    </citation>
    <scope>NUCLEOTIDE SEQUENCE</scope>
    <source>
        <strain evidence="6">C29</strain>
        <tissue evidence="6">Fin</tissue>
    </source>
</reference>
<gene>
    <name evidence="6" type="primary">MEGF6_1</name>
    <name evidence="6" type="ORF">N1851_030775</name>
</gene>
<dbReference type="PANTHER" id="PTHR24035">
    <property type="entry name" value="MULTIPLE EPIDERMAL GROWTH FACTOR-LIKE DOMAINS PROTEIN"/>
    <property type="match status" value="1"/>
</dbReference>
<dbReference type="EMBL" id="JAOPHQ010005934">
    <property type="protein sequence ID" value="KAK0133702.1"/>
    <property type="molecule type" value="Genomic_DNA"/>
</dbReference>
<dbReference type="PANTHER" id="PTHR24035:SF109">
    <property type="entry name" value="PROTEIN DRAPER"/>
    <property type="match status" value="1"/>
</dbReference>
<dbReference type="InterPro" id="IPR013111">
    <property type="entry name" value="EGF_extracell"/>
</dbReference>
<keyword evidence="1 3" id="KW-0245">EGF-like domain</keyword>
<feature type="signal peptide" evidence="4">
    <location>
        <begin position="1"/>
        <end position="16"/>
    </location>
</feature>
<dbReference type="PROSITE" id="PS00022">
    <property type="entry name" value="EGF_1"/>
    <property type="match status" value="1"/>
</dbReference>
<feature type="chain" id="PRO_5041323392" evidence="4">
    <location>
        <begin position="17"/>
        <end position="119"/>
    </location>
</feature>
<protein>
    <submittedName>
        <fullName evidence="6">Multiple epidermal growth factor-like domains protein 6</fullName>
    </submittedName>
</protein>
<evidence type="ECO:0000259" key="5">
    <source>
        <dbReference type="PROSITE" id="PS50026"/>
    </source>
</evidence>
<comment type="caution">
    <text evidence="3">Lacks conserved residue(s) required for the propagation of feature annotation.</text>
</comment>
<keyword evidence="2 3" id="KW-1015">Disulfide bond</keyword>
<sequence length="119" mass="12709">MLIFLIGLLSNQATHGGTNCRVMTFDPCVFAACPQGFYGLDCQETCVCLNGGRCDHASGACSCLAGWIGPHCNRSESLAFACKRARTSFTLRSRRGGRACSGVGPRCALAVARPHQRRP</sequence>